<dbReference type="PANTHER" id="PTHR13604:SF0">
    <property type="entry name" value="ABASIC SITE PROCESSING PROTEIN HMCES"/>
    <property type="match status" value="1"/>
</dbReference>
<dbReference type="Pfam" id="PF02586">
    <property type="entry name" value="SRAP"/>
    <property type="match status" value="1"/>
</dbReference>
<dbReference type="PANTHER" id="PTHR13604">
    <property type="entry name" value="DC12-RELATED"/>
    <property type="match status" value="1"/>
</dbReference>
<sequence length="200" mass="22981">MCGRYLLDMDTVEISNILHNIKWSCGETLKTGEIYPTNTVPMITSRGVTFAKWGFPKWDNKGVVINARVEGLQERRMFKSLVKNKRCIIPANGYFEWKQIGGSKVKEKYLIDNKGKILYMAGLYDTVEESSTQLSFLDHNTQTYLAFAIITKDANDSVSHVHHRMPLIFNKEEMEMWLSGYDLSALLSQNNIALQYSMDH</sequence>
<evidence type="ECO:0000256" key="3">
    <source>
        <dbReference type="ARBA" id="ARBA00022763"/>
    </source>
</evidence>
<dbReference type="HOGENOM" id="CLU_035990_6_3_9"/>
<proteinExistence type="inferred from homology"/>
<dbReference type="eggNOG" id="COG2135">
    <property type="taxonomic scope" value="Bacteria"/>
</dbReference>
<evidence type="ECO:0000313" key="9">
    <source>
        <dbReference type="EMBL" id="ABW18124.1"/>
    </source>
</evidence>
<reference evidence="10" key="1">
    <citation type="submission" date="2007-10" db="EMBL/GenBank/DDBJ databases">
        <title>Complete genome of Alkaliphilus oremlandii OhILAs.</title>
        <authorList>
            <person name="Copeland A."/>
            <person name="Lucas S."/>
            <person name="Lapidus A."/>
            <person name="Barry K."/>
            <person name="Detter J.C."/>
            <person name="Glavina del Rio T."/>
            <person name="Hammon N."/>
            <person name="Israni S."/>
            <person name="Dalin E."/>
            <person name="Tice H."/>
            <person name="Pitluck S."/>
            <person name="Chain P."/>
            <person name="Malfatti S."/>
            <person name="Shin M."/>
            <person name="Vergez L."/>
            <person name="Schmutz J."/>
            <person name="Larimer F."/>
            <person name="Land M."/>
            <person name="Hauser L."/>
            <person name="Kyrpides N."/>
            <person name="Mikhailova N."/>
            <person name="Stolz J.F."/>
            <person name="Dawson A."/>
            <person name="Fisher E."/>
            <person name="Crable B."/>
            <person name="Perera E."/>
            <person name="Lisak J."/>
            <person name="Ranganathan M."/>
            <person name="Basu P."/>
            <person name="Richardson P."/>
        </authorList>
    </citation>
    <scope>NUCLEOTIDE SEQUENCE [LARGE SCALE GENOMIC DNA]</scope>
    <source>
        <strain evidence="10">OhILAs</strain>
    </source>
</reference>
<keyword evidence="4 8" id="KW-0378">Hydrolase</keyword>
<dbReference type="EMBL" id="CP000853">
    <property type="protein sequence ID" value="ABW18124.1"/>
    <property type="molecule type" value="Genomic_DNA"/>
</dbReference>
<organism evidence="9 10">
    <name type="scientific">Alkaliphilus oremlandii (strain OhILAs)</name>
    <name type="common">Clostridium oremlandii (strain OhILAs)</name>
    <dbReference type="NCBI Taxonomy" id="350688"/>
    <lineage>
        <taxon>Bacteria</taxon>
        <taxon>Bacillati</taxon>
        <taxon>Bacillota</taxon>
        <taxon>Clostridia</taxon>
        <taxon>Peptostreptococcales</taxon>
        <taxon>Natronincolaceae</taxon>
        <taxon>Alkaliphilus</taxon>
    </lineage>
</organism>
<dbReference type="InterPro" id="IPR036590">
    <property type="entry name" value="SRAP-like"/>
</dbReference>
<keyword evidence="7" id="KW-0456">Lyase</keyword>
<dbReference type="InterPro" id="IPR003738">
    <property type="entry name" value="SRAP"/>
</dbReference>
<evidence type="ECO:0000313" key="10">
    <source>
        <dbReference type="Proteomes" id="UP000000269"/>
    </source>
</evidence>
<dbReference type="GO" id="GO:0006508">
    <property type="term" value="P:proteolysis"/>
    <property type="evidence" value="ECO:0007669"/>
    <property type="project" value="UniProtKB-KW"/>
</dbReference>
<keyword evidence="3" id="KW-0227">DNA damage</keyword>
<evidence type="ECO:0000256" key="6">
    <source>
        <dbReference type="ARBA" id="ARBA00023125"/>
    </source>
</evidence>
<dbReference type="GO" id="GO:0008233">
    <property type="term" value="F:peptidase activity"/>
    <property type="evidence" value="ECO:0007669"/>
    <property type="project" value="UniProtKB-KW"/>
</dbReference>
<name>A8MLV7_ALKOO</name>
<dbReference type="GO" id="GO:0106300">
    <property type="term" value="P:protein-DNA covalent cross-linking repair"/>
    <property type="evidence" value="ECO:0007669"/>
    <property type="project" value="InterPro"/>
</dbReference>
<dbReference type="STRING" id="350688.Clos_0562"/>
<evidence type="ECO:0000256" key="4">
    <source>
        <dbReference type="ARBA" id="ARBA00022801"/>
    </source>
</evidence>
<protein>
    <recommendedName>
        <fullName evidence="8">Abasic site processing protein</fullName>
        <ecNumber evidence="8">3.4.-.-</ecNumber>
    </recommendedName>
</protein>
<dbReference type="GO" id="GO:0016829">
    <property type="term" value="F:lyase activity"/>
    <property type="evidence" value="ECO:0007669"/>
    <property type="project" value="UniProtKB-KW"/>
</dbReference>
<comment type="similarity">
    <text evidence="1 8">Belongs to the SOS response-associated peptidase family.</text>
</comment>
<keyword evidence="5" id="KW-0190">Covalent protein-DNA linkage</keyword>
<keyword evidence="6" id="KW-0238">DNA-binding</keyword>
<dbReference type="AlphaFoldDB" id="A8MLV7"/>
<dbReference type="KEGG" id="aoe:Clos_0562"/>
<dbReference type="GO" id="GO:0003697">
    <property type="term" value="F:single-stranded DNA binding"/>
    <property type="evidence" value="ECO:0007669"/>
    <property type="project" value="InterPro"/>
</dbReference>
<accession>A8MLV7</accession>
<dbReference type="Proteomes" id="UP000000269">
    <property type="component" value="Chromosome"/>
</dbReference>
<evidence type="ECO:0000256" key="2">
    <source>
        <dbReference type="ARBA" id="ARBA00022670"/>
    </source>
</evidence>
<dbReference type="EC" id="3.4.-.-" evidence="8"/>
<dbReference type="SUPFAM" id="SSF143081">
    <property type="entry name" value="BB1717-like"/>
    <property type="match status" value="1"/>
</dbReference>
<dbReference type="Gene3D" id="3.90.1680.10">
    <property type="entry name" value="SOS response associated peptidase-like"/>
    <property type="match status" value="1"/>
</dbReference>
<evidence type="ECO:0000256" key="1">
    <source>
        <dbReference type="ARBA" id="ARBA00008136"/>
    </source>
</evidence>
<gene>
    <name evidence="9" type="ordered locus">Clos_0562</name>
</gene>
<keyword evidence="2 8" id="KW-0645">Protease</keyword>
<evidence type="ECO:0000256" key="7">
    <source>
        <dbReference type="ARBA" id="ARBA00023239"/>
    </source>
</evidence>
<keyword evidence="10" id="KW-1185">Reference proteome</keyword>
<evidence type="ECO:0000256" key="5">
    <source>
        <dbReference type="ARBA" id="ARBA00023124"/>
    </source>
</evidence>
<evidence type="ECO:0000256" key="8">
    <source>
        <dbReference type="RuleBase" id="RU364100"/>
    </source>
</evidence>